<sequence>MLIREIDADSQLFNAEWIEFNADSPIDNADTRNQCCPTAI</sequence>
<proteinExistence type="predicted"/>
<protein>
    <submittedName>
        <fullName evidence="1">Uncharacterized protein</fullName>
    </submittedName>
</protein>
<reference evidence="2" key="1">
    <citation type="journal article" date="2019" name="Int. J. Syst. Evol. Microbiol.">
        <title>The Global Catalogue of Microorganisms (GCM) 10K type strain sequencing project: providing services to taxonomists for standard genome sequencing and annotation.</title>
        <authorList>
            <consortium name="The Broad Institute Genomics Platform"/>
            <consortium name="The Broad Institute Genome Sequencing Center for Infectious Disease"/>
            <person name="Wu L."/>
            <person name="Ma J."/>
        </authorList>
    </citation>
    <scope>NUCLEOTIDE SEQUENCE [LARGE SCALE GENOMIC DNA]</scope>
    <source>
        <strain evidence="2">CCUG 59778</strain>
    </source>
</reference>
<comment type="caution">
    <text evidence="1">The sequence shown here is derived from an EMBL/GenBank/DDBJ whole genome shotgun (WGS) entry which is preliminary data.</text>
</comment>
<organism evidence="1 2">
    <name type="scientific">Chungangia koreensis</name>
    <dbReference type="NCBI Taxonomy" id="752657"/>
    <lineage>
        <taxon>Bacteria</taxon>
        <taxon>Bacillati</taxon>
        <taxon>Bacillota</taxon>
        <taxon>Bacilli</taxon>
        <taxon>Lactobacillales</taxon>
        <taxon>Chungangia</taxon>
    </lineage>
</organism>
<name>A0ABV8XA42_9LACT</name>
<accession>A0ABV8XA42</accession>
<evidence type="ECO:0000313" key="1">
    <source>
        <dbReference type="EMBL" id="MFC4411859.1"/>
    </source>
</evidence>
<dbReference type="Proteomes" id="UP001595817">
    <property type="component" value="Unassembled WGS sequence"/>
</dbReference>
<keyword evidence="2" id="KW-1185">Reference proteome</keyword>
<dbReference type="EMBL" id="JBHSEC010000022">
    <property type="protein sequence ID" value="MFC4411859.1"/>
    <property type="molecule type" value="Genomic_DNA"/>
</dbReference>
<evidence type="ECO:0000313" key="2">
    <source>
        <dbReference type="Proteomes" id="UP001595817"/>
    </source>
</evidence>
<dbReference type="RefSeq" id="WP_378157272.1">
    <property type="nucleotide sequence ID" value="NZ_JBHSEC010000022.1"/>
</dbReference>
<gene>
    <name evidence="1" type="ORF">ACFOZY_15825</name>
</gene>